<reference evidence="9 10" key="1">
    <citation type="submission" date="2015-01" db="EMBL/GenBank/DDBJ databases">
        <authorList>
            <person name="Aslett A.Martin."/>
            <person name="De Silva Nishadi"/>
        </authorList>
    </citation>
    <scope>NUCLEOTIDE SEQUENCE [LARGE SCALE GENOMIC DNA]</scope>
    <source>
        <strain evidence="9 10">R28058</strain>
    </source>
</reference>
<feature type="domain" description="ABC3 transporter permease C-terminal" evidence="8">
    <location>
        <begin position="720"/>
        <end position="830"/>
    </location>
</feature>
<feature type="transmembrane region" description="Helical" evidence="7">
    <location>
        <begin position="720"/>
        <end position="740"/>
    </location>
</feature>
<evidence type="ECO:0000313" key="10">
    <source>
        <dbReference type="Proteomes" id="UP000049127"/>
    </source>
</evidence>
<name>A0A0C7R5Y2_PARSO</name>
<evidence type="ECO:0000259" key="8">
    <source>
        <dbReference type="Pfam" id="PF02687"/>
    </source>
</evidence>
<feature type="transmembrane region" description="Helical" evidence="7">
    <location>
        <begin position="316"/>
        <end position="342"/>
    </location>
</feature>
<evidence type="ECO:0000256" key="3">
    <source>
        <dbReference type="ARBA" id="ARBA00022692"/>
    </source>
</evidence>
<dbReference type="InterPro" id="IPR003838">
    <property type="entry name" value="ABC3_permease_C"/>
</dbReference>
<feature type="transmembrane region" description="Helical" evidence="7">
    <location>
        <begin position="348"/>
        <end position="372"/>
    </location>
</feature>
<sequence length="848" mass="96325">MKTSFKLAISYMKRQRGKTLALLVSVGLSVMLIFSTNVIRDSGYESEVQEVKDLYGDYTVRFDGIDKNLVDNLSKQPEVKSLSNVNYFCEIVNTDNGVKLDLNSFDKAYIDSLKYEFVQGRSPSKDGEIVIEEKALNQMGIKNSLNKNMDFMLLNKYLDDKEIAQIDSTNKSFKVVGIVKKPDKYYESINGFKTQAFIYKGSNLPIKTEDTYKGTIYLKSENDMSSFVQSMIKKLNIDWGHIYENIELLQAKSSNQANKINIRSIINSVILVIVSIVTTYNIFNIILADMINQIGMMRAIGMSKRKIKKMFRVSSAIYIILGTLLGMVAGCIFSYIGVFVVYGYSSKIVIEPLSIILSFTVSIITVSISNFITVRKAIKISIIDSIGNSDKYKRKSKNINNKIKRSNKSILMKFVVRNMLRNKSRTVLTIIAISMVGTMFIFNYSAMNLLNANPEIFGGVGARSYGNVDITLSGDLSNTESLFYKIDDSIINKVKDESRVNKVEPNFYNKGGYLLIEKDKLSNDYLDELKRVGSNYNKEYPLLVKGYSDSLFKNRDSFIKDKTNIQDLRPSEYKQVILVNNFYSKLKHSFSNLMSDVKVGDILEIKLPVCKNGLEKYENFKVQVAGIMKDTYISSQDGDSTFKGGQIILKEEDYKELTNQKNYNRLFIMSEKDKLSSVEKELEKIVKSHSYTSIGGKNEDKKLTDELNGPEERLNAIHQFLMFIILSVNIIFIVRSNVIAREKELSIFRAIGMSSKSLKKIILLESTLYGLISSILSTIVATILYNRHISRMNNISLDGGFTNTVEHHIPFKYIIMFFIISVVMCLISVYFSKDKLDKSNIVEGISKV</sequence>
<comment type="similarity">
    <text evidence="6">Belongs to the ABC-4 integral membrane protein family.</text>
</comment>
<proteinExistence type="inferred from homology"/>
<keyword evidence="3 7" id="KW-0812">Transmembrane</keyword>
<dbReference type="PANTHER" id="PTHR30572:SF4">
    <property type="entry name" value="ABC TRANSPORTER PERMEASE YTRF"/>
    <property type="match status" value="1"/>
</dbReference>
<keyword evidence="2" id="KW-1003">Cell membrane</keyword>
<dbReference type="PANTHER" id="PTHR30572">
    <property type="entry name" value="MEMBRANE COMPONENT OF TRANSPORTER-RELATED"/>
    <property type="match status" value="1"/>
</dbReference>
<comment type="subcellular location">
    <subcellularLocation>
        <location evidence="1">Cell membrane</location>
        <topology evidence="1">Multi-pass membrane protein</topology>
    </subcellularLocation>
</comment>
<gene>
    <name evidence="9" type="ORF">R28058_12621</name>
</gene>
<feature type="transmembrane region" description="Helical" evidence="7">
    <location>
        <begin position="427"/>
        <end position="447"/>
    </location>
</feature>
<keyword evidence="4 7" id="KW-1133">Transmembrane helix</keyword>
<evidence type="ECO:0000313" key="9">
    <source>
        <dbReference type="EMBL" id="CEQ03529.1"/>
    </source>
</evidence>
<dbReference type="GO" id="GO:0005886">
    <property type="term" value="C:plasma membrane"/>
    <property type="evidence" value="ECO:0007669"/>
    <property type="project" value="UniProtKB-SubCell"/>
</dbReference>
<protein>
    <submittedName>
        <fullName evidence="9">ABC transporter permease</fullName>
    </submittedName>
</protein>
<dbReference type="GO" id="GO:0022857">
    <property type="term" value="F:transmembrane transporter activity"/>
    <property type="evidence" value="ECO:0007669"/>
    <property type="project" value="TreeGrafter"/>
</dbReference>
<feature type="transmembrane region" description="Helical" evidence="7">
    <location>
        <begin position="761"/>
        <end position="785"/>
    </location>
</feature>
<evidence type="ECO:0000256" key="1">
    <source>
        <dbReference type="ARBA" id="ARBA00004651"/>
    </source>
</evidence>
<evidence type="ECO:0000256" key="7">
    <source>
        <dbReference type="SAM" id="Phobius"/>
    </source>
</evidence>
<feature type="transmembrane region" description="Helical" evidence="7">
    <location>
        <begin position="813"/>
        <end position="831"/>
    </location>
</feature>
<evidence type="ECO:0000256" key="6">
    <source>
        <dbReference type="ARBA" id="ARBA00038076"/>
    </source>
</evidence>
<dbReference type="Pfam" id="PF02687">
    <property type="entry name" value="FtsX"/>
    <property type="match status" value="2"/>
</dbReference>
<evidence type="ECO:0000256" key="2">
    <source>
        <dbReference type="ARBA" id="ARBA00022475"/>
    </source>
</evidence>
<dbReference type="Proteomes" id="UP000049127">
    <property type="component" value="Unassembled WGS sequence"/>
</dbReference>
<feature type="transmembrane region" description="Helical" evidence="7">
    <location>
        <begin position="269"/>
        <end position="295"/>
    </location>
</feature>
<evidence type="ECO:0000256" key="5">
    <source>
        <dbReference type="ARBA" id="ARBA00023136"/>
    </source>
</evidence>
<feature type="domain" description="ABC3 transporter permease C-terminal" evidence="8">
    <location>
        <begin position="268"/>
        <end position="382"/>
    </location>
</feature>
<evidence type="ECO:0000256" key="4">
    <source>
        <dbReference type="ARBA" id="ARBA00022989"/>
    </source>
</evidence>
<dbReference type="InterPro" id="IPR050250">
    <property type="entry name" value="Macrolide_Exporter_MacB"/>
</dbReference>
<accession>A0A0C7R5Y2</accession>
<dbReference type="EMBL" id="CEKZ01000003">
    <property type="protein sequence ID" value="CEQ03529.1"/>
    <property type="molecule type" value="Genomic_DNA"/>
</dbReference>
<organism evidence="9 10">
    <name type="scientific">Paraclostridium sordellii</name>
    <name type="common">Clostridium sordellii</name>
    <dbReference type="NCBI Taxonomy" id="1505"/>
    <lineage>
        <taxon>Bacteria</taxon>
        <taxon>Bacillati</taxon>
        <taxon>Bacillota</taxon>
        <taxon>Clostridia</taxon>
        <taxon>Peptostreptococcales</taxon>
        <taxon>Peptostreptococcaceae</taxon>
        <taxon>Paraclostridium</taxon>
    </lineage>
</organism>
<keyword evidence="5 7" id="KW-0472">Membrane</keyword>
<dbReference type="AlphaFoldDB" id="A0A0C7R5Y2"/>
<dbReference type="RefSeq" id="WP_261290974.1">
    <property type="nucleotide sequence ID" value="NZ_CEKZ01000003.1"/>
</dbReference>